<sequence>MNHFFMKKQLVLVFCVLVLNFLGVKTVFAQTTQVEDAENLSLENAKRIFITAVKEQSRLFNGPTYYTYGSGVDGSAIFLDTTFIKGTIFYEGIKYNEVPLMYDLYIDKLVSVVAGSAYSLISEKVSEFEIANHHFRYLNFENSANKAPFEPGFFEVLYDGKIRVIAKHNEKLGFSTKLDIPYYFKPKTVYLLEKDNHFYKFSDDGSLINLLDKNKKEMKKLLQEASVRFKDDPIKVILLIAKYHDSLAN</sequence>
<accession>A0A4R0MT00</accession>
<evidence type="ECO:0000313" key="3">
    <source>
        <dbReference type="Proteomes" id="UP000292884"/>
    </source>
</evidence>
<dbReference type="RefSeq" id="WP_131553561.1">
    <property type="nucleotide sequence ID" value="NZ_SJSK01000003.1"/>
</dbReference>
<dbReference type="AlphaFoldDB" id="A0A4R0MT00"/>
<dbReference type="Proteomes" id="UP000292884">
    <property type="component" value="Unassembled WGS sequence"/>
</dbReference>
<comment type="caution">
    <text evidence="2">The sequence shown here is derived from an EMBL/GenBank/DDBJ whole genome shotgun (WGS) entry which is preliminary data.</text>
</comment>
<protein>
    <recommendedName>
        <fullName evidence="4">GLPGLI family protein</fullName>
    </recommendedName>
</protein>
<organism evidence="2 3">
    <name type="scientific">Pedobacter frigiditerrae</name>
    <dbReference type="NCBI Taxonomy" id="2530452"/>
    <lineage>
        <taxon>Bacteria</taxon>
        <taxon>Pseudomonadati</taxon>
        <taxon>Bacteroidota</taxon>
        <taxon>Sphingobacteriia</taxon>
        <taxon>Sphingobacteriales</taxon>
        <taxon>Sphingobacteriaceae</taxon>
        <taxon>Pedobacter</taxon>
    </lineage>
</organism>
<name>A0A4R0MT00_9SPHI</name>
<keyword evidence="3" id="KW-1185">Reference proteome</keyword>
<evidence type="ECO:0000256" key="1">
    <source>
        <dbReference type="SAM" id="SignalP"/>
    </source>
</evidence>
<evidence type="ECO:0000313" key="2">
    <source>
        <dbReference type="EMBL" id="TCC90159.1"/>
    </source>
</evidence>
<evidence type="ECO:0008006" key="4">
    <source>
        <dbReference type="Google" id="ProtNLM"/>
    </source>
</evidence>
<feature type="signal peptide" evidence="1">
    <location>
        <begin position="1"/>
        <end position="29"/>
    </location>
</feature>
<gene>
    <name evidence="2" type="ORF">EZ428_12800</name>
</gene>
<keyword evidence="1" id="KW-0732">Signal</keyword>
<dbReference type="OrthoDB" id="655382at2"/>
<reference evidence="2 3" key="1">
    <citation type="submission" date="2019-02" db="EMBL/GenBank/DDBJ databases">
        <title>Pedobacter sp. RP-1-13 sp. nov., isolated from Arctic soil.</title>
        <authorList>
            <person name="Dahal R.H."/>
        </authorList>
    </citation>
    <scope>NUCLEOTIDE SEQUENCE [LARGE SCALE GENOMIC DNA]</scope>
    <source>
        <strain evidence="2 3">RP-1-13</strain>
    </source>
</reference>
<proteinExistence type="predicted"/>
<feature type="chain" id="PRO_5020459817" description="GLPGLI family protein" evidence="1">
    <location>
        <begin position="30"/>
        <end position="249"/>
    </location>
</feature>
<dbReference type="EMBL" id="SJSK01000003">
    <property type="protein sequence ID" value="TCC90159.1"/>
    <property type="molecule type" value="Genomic_DNA"/>
</dbReference>